<protein>
    <recommendedName>
        <fullName evidence="7">IEC3 subunit of the Ino80 complex, chromatin re-modelling-domain-containing protein</fullName>
    </recommendedName>
</protein>
<evidence type="ECO:0008006" key="7">
    <source>
        <dbReference type="Google" id="ProtNLM"/>
    </source>
</evidence>
<dbReference type="InterPro" id="IPR032742">
    <property type="entry name" value="Iec3_N"/>
</dbReference>
<keyword evidence="6" id="KW-1185">Reference proteome</keyword>
<feature type="domain" description="INO80 complex subunit 3 N-terminal" evidence="3">
    <location>
        <begin position="28"/>
        <end position="95"/>
    </location>
</feature>
<dbReference type="OrthoDB" id="4095124at2759"/>
<keyword evidence="1" id="KW-0175">Coiled coil</keyword>
<evidence type="ECO:0000313" key="5">
    <source>
        <dbReference type="EMBL" id="KZF19585.1"/>
    </source>
</evidence>
<evidence type="ECO:0000256" key="1">
    <source>
        <dbReference type="SAM" id="Coils"/>
    </source>
</evidence>
<dbReference type="InParanoid" id="A0A164ZVG7"/>
<accession>A0A164ZVG7</accession>
<proteinExistence type="predicted"/>
<organism evidence="5 6">
    <name type="scientific">Xylona heveae (strain CBS 132557 / TC161)</name>
    <dbReference type="NCBI Taxonomy" id="1328760"/>
    <lineage>
        <taxon>Eukaryota</taxon>
        <taxon>Fungi</taxon>
        <taxon>Dikarya</taxon>
        <taxon>Ascomycota</taxon>
        <taxon>Pezizomycotina</taxon>
        <taxon>Xylonomycetes</taxon>
        <taxon>Xylonales</taxon>
        <taxon>Xylonaceae</taxon>
        <taxon>Xylona</taxon>
    </lineage>
</organism>
<feature type="compositionally biased region" description="Low complexity" evidence="2">
    <location>
        <begin position="88"/>
        <end position="100"/>
    </location>
</feature>
<evidence type="ECO:0000256" key="2">
    <source>
        <dbReference type="SAM" id="MobiDB-lite"/>
    </source>
</evidence>
<feature type="region of interest" description="Disordered" evidence="2">
    <location>
        <begin position="1"/>
        <end position="20"/>
    </location>
</feature>
<dbReference type="Proteomes" id="UP000076632">
    <property type="component" value="Unassembled WGS sequence"/>
</dbReference>
<feature type="compositionally biased region" description="Low complexity" evidence="2">
    <location>
        <begin position="307"/>
        <end position="327"/>
    </location>
</feature>
<reference evidence="5 6" key="1">
    <citation type="journal article" date="2016" name="Fungal Biol.">
        <title>The genome of Xylona heveae provides a window into fungal endophytism.</title>
        <authorList>
            <person name="Gazis R."/>
            <person name="Kuo A."/>
            <person name="Riley R."/>
            <person name="LaButti K."/>
            <person name="Lipzen A."/>
            <person name="Lin J."/>
            <person name="Amirebrahimi M."/>
            <person name="Hesse C.N."/>
            <person name="Spatafora J.W."/>
            <person name="Henrissat B."/>
            <person name="Hainaut M."/>
            <person name="Grigoriev I.V."/>
            <person name="Hibbett D.S."/>
        </authorList>
    </citation>
    <scope>NUCLEOTIDE SEQUENCE [LARGE SCALE GENOMIC DNA]</scope>
    <source>
        <strain evidence="5 6">TC161</strain>
    </source>
</reference>
<dbReference type="Pfam" id="PF14612">
    <property type="entry name" value="Ino80_Iec3"/>
    <property type="match status" value="1"/>
</dbReference>
<gene>
    <name evidence="5" type="ORF">L228DRAFT_263459</name>
</gene>
<dbReference type="OMA" id="PVSVYNW"/>
<evidence type="ECO:0000259" key="3">
    <source>
        <dbReference type="Pfam" id="PF14612"/>
    </source>
</evidence>
<dbReference type="GeneID" id="28899630"/>
<feature type="region of interest" description="Disordered" evidence="2">
    <location>
        <begin position="88"/>
        <end position="152"/>
    </location>
</feature>
<feature type="domain" description="INO80 complex subunit 3-like middle region" evidence="4">
    <location>
        <begin position="160"/>
        <end position="273"/>
    </location>
</feature>
<dbReference type="Pfam" id="PF24244">
    <property type="entry name" value="Iec3-like_M"/>
    <property type="match status" value="1"/>
</dbReference>
<feature type="coiled-coil region" evidence="1">
    <location>
        <begin position="27"/>
        <end position="82"/>
    </location>
</feature>
<feature type="compositionally biased region" description="Polar residues" evidence="2">
    <location>
        <begin position="101"/>
        <end position="111"/>
    </location>
</feature>
<feature type="compositionally biased region" description="Low complexity" evidence="2">
    <location>
        <begin position="283"/>
        <end position="294"/>
    </location>
</feature>
<evidence type="ECO:0000313" key="6">
    <source>
        <dbReference type="Proteomes" id="UP000076632"/>
    </source>
</evidence>
<feature type="region of interest" description="Disordered" evidence="2">
    <location>
        <begin position="273"/>
        <end position="401"/>
    </location>
</feature>
<dbReference type="STRING" id="1328760.A0A164ZVG7"/>
<dbReference type="GO" id="GO:0006338">
    <property type="term" value="P:chromatin remodeling"/>
    <property type="evidence" value="ECO:0007669"/>
    <property type="project" value="InterPro"/>
</dbReference>
<dbReference type="GO" id="GO:0031011">
    <property type="term" value="C:Ino80 complex"/>
    <property type="evidence" value="ECO:0007669"/>
    <property type="project" value="InterPro"/>
</dbReference>
<name>A0A164ZVG7_XYLHT</name>
<dbReference type="InterPro" id="IPR055449">
    <property type="entry name" value="Iec3-like_M"/>
</dbReference>
<feature type="compositionally biased region" description="Basic and acidic residues" evidence="2">
    <location>
        <begin position="112"/>
        <end position="132"/>
    </location>
</feature>
<dbReference type="AlphaFoldDB" id="A0A164ZVG7"/>
<dbReference type="EMBL" id="KV407465">
    <property type="protein sequence ID" value="KZF19585.1"/>
    <property type="molecule type" value="Genomic_DNA"/>
</dbReference>
<sequence>MSRERVVAGPPAVTTTDPQEAALKPTYKSYRKKYRKMKLQFEEKMKESNALFKEEQKATELARRLQEQNDQLLEMLLDLNDSSKLPSQLSYDLDDPLLSPTASPKLSASDASSEKKPETNDAKGGTERKQENRSSPSALQVCTGDDEMANGKSKGAMANVSKLLSIPHTTLTSILEDTDSLPSDLSGSFPPGYLTPGHEEDYLFNLDKTLGIGPAMLPPRPASIGEVDGGLEDFSAHSSQHHFNRDVTAARNPVSVYNWLRKHQPQVFLQDNETLPPEKGADARANAAGGASSAAGGGSMSTPVTGSSRSNNPRSAARRAANAASARADPDLMDEDSAIYGDYDGNIPPSASRGKRKREDDAYRPKGAGGNRPAKRKRDDSDRAGRKPRKSSTSGGGTGLA</sequence>
<dbReference type="RefSeq" id="XP_018185140.1">
    <property type="nucleotide sequence ID" value="XM_018334493.1"/>
</dbReference>
<evidence type="ECO:0000259" key="4">
    <source>
        <dbReference type="Pfam" id="PF24244"/>
    </source>
</evidence>